<dbReference type="InterPro" id="IPR031965">
    <property type="entry name" value="CBM26"/>
</dbReference>
<dbReference type="Pfam" id="PF16738">
    <property type="entry name" value="CBM26"/>
    <property type="match status" value="1"/>
</dbReference>
<dbReference type="RefSeq" id="WP_007309762.1">
    <property type="nucleotide sequence ID" value="NZ_AESD01000207.1"/>
</dbReference>
<feature type="domain" description="Starch-binding module 26" evidence="1">
    <location>
        <begin position="6"/>
        <end position="57"/>
    </location>
</feature>
<dbReference type="Proteomes" id="UP000003477">
    <property type="component" value="Unassembled WGS sequence"/>
</dbReference>
<dbReference type="Gene3D" id="2.60.40.10">
    <property type="entry name" value="Immunoglobulins"/>
    <property type="match status" value="1"/>
</dbReference>
<dbReference type="InterPro" id="IPR013783">
    <property type="entry name" value="Ig-like_fold"/>
</dbReference>
<gene>
    <name evidence="2" type="ORF">CWATWH0003_1302</name>
</gene>
<name>G5J1B8_CROWT</name>
<sequence>MADLVVYFKRPNFWRESVNIYYWNTQPKSSSVEWPGVAMTEEGDNWYSYRFSGIEEASFCLMMVIEDKPETFGGIKMGGLCRIAGTIATLTQKQLL</sequence>
<evidence type="ECO:0000259" key="1">
    <source>
        <dbReference type="Pfam" id="PF16738"/>
    </source>
</evidence>
<dbReference type="AlphaFoldDB" id="G5J1B8"/>
<organism evidence="2 3">
    <name type="scientific">Crocosphaera watsonii WH 0003</name>
    <dbReference type="NCBI Taxonomy" id="423471"/>
    <lineage>
        <taxon>Bacteria</taxon>
        <taxon>Bacillati</taxon>
        <taxon>Cyanobacteriota</taxon>
        <taxon>Cyanophyceae</taxon>
        <taxon>Oscillatoriophycideae</taxon>
        <taxon>Chroococcales</taxon>
        <taxon>Aphanothecaceae</taxon>
        <taxon>Crocosphaera</taxon>
    </lineage>
</organism>
<dbReference type="EMBL" id="AESD01000207">
    <property type="protein sequence ID" value="EHJ14019.1"/>
    <property type="molecule type" value="Genomic_DNA"/>
</dbReference>
<protein>
    <submittedName>
        <fullName evidence="2">Alpha amylase, catalytic region</fullName>
    </submittedName>
</protein>
<evidence type="ECO:0000313" key="3">
    <source>
        <dbReference type="Proteomes" id="UP000003477"/>
    </source>
</evidence>
<dbReference type="PATRIC" id="fig|423471.3.peg.1202"/>
<reference evidence="2 3" key="1">
    <citation type="journal article" date="2011" name="Front. Microbiol.">
        <title>Two Strains of Crocosphaera watsonii with Highly Conserved Genomes are Distinguished by Strain-Specific Features.</title>
        <authorList>
            <person name="Bench S.R."/>
            <person name="Ilikchyan I.N."/>
            <person name="Tripp H.J."/>
            <person name="Zehr J.P."/>
        </authorList>
    </citation>
    <scope>NUCLEOTIDE SEQUENCE [LARGE SCALE GENOMIC DNA]</scope>
    <source>
        <strain evidence="2 3">WH 0003</strain>
    </source>
</reference>
<accession>G5J1B8</accession>
<comment type="caution">
    <text evidence="2">The sequence shown here is derived from an EMBL/GenBank/DDBJ whole genome shotgun (WGS) entry which is preliminary data.</text>
</comment>
<proteinExistence type="predicted"/>
<evidence type="ECO:0000313" key="2">
    <source>
        <dbReference type="EMBL" id="EHJ14019.1"/>
    </source>
</evidence>
<dbReference type="GeneID" id="88769403"/>